<protein>
    <submittedName>
        <fullName evidence="4">Protein Ycf2-like</fullName>
    </submittedName>
</protein>
<dbReference type="Proteomes" id="UP000271162">
    <property type="component" value="Unassembled WGS sequence"/>
</dbReference>
<reference evidence="4" key="1">
    <citation type="submission" date="2017-02" db="UniProtKB">
        <authorList>
            <consortium name="WormBaseParasite"/>
        </authorList>
    </citation>
    <scope>IDENTIFICATION</scope>
</reference>
<feature type="region of interest" description="Disordered" evidence="1">
    <location>
        <begin position="205"/>
        <end position="224"/>
    </location>
</feature>
<evidence type="ECO:0000313" key="4">
    <source>
        <dbReference type="WBParaSite" id="NBR_0002114201-mRNA-1"/>
    </source>
</evidence>
<reference evidence="2 3" key="2">
    <citation type="submission" date="2018-11" db="EMBL/GenBank/DDBJ databases">
        <authorList>
            <consortium name="Pathogen Informatics"/>
        </authorList>
    </citation>
    <scope>NUCLEOTIDE SEQUENCE [LARGE SCALE GENOMIC DNA]</scope>
</reference>
<evidence type="ECO:0000313" key="2">
    <source>
        <dbReference type="EMBL" id="VDL84884.1"/>
    </source>
</evidence>
<feature type="region of interest" description="Disordered" evidence="1">
    <location>
        <begin position="42"/>
        <end position="98"/>
    </location>
</feature>
<name>A0A0N4YV70_NIPBR</name>
<accession>A0A0N4YV70</accession>
<dbReference type="EMBL" id="UYSL01025950">
    <property type="protein sequence ID" value="VDL84884.1"/>
    <property type="molecule type" value="Genomic_DNA"/>
</dbReference>
<gene>
    <name evidence="2" type="ORF">NBR_LOCUS21143</name>
</gene>
<feature type="compositionally biased region" description="Basic and acidic residues" evidence="1">
    <location>
        <begin position="47"/>
        <end position="60"/>
    </location>
</feature>
<sequence>MQNLQMKIRFTKDKIVAAMQGVAMSYDVYGLLVTAKKQISDLGTAAGRDRAKKGAETEPSKRRRLSIEDDEGEEVQDLKGEAGRQKGGSGAAEVKAKGSRRGDLLDLKYVEPASERLQKEVRQMAWQNDDSEVQEALIHSEQEKRLKVSSMSDGKVHRSIYYVAAMVISETDIYFQTIKLVVYFNIHRNGKYFCNNLIQRIKQEKAKNPRKDGRGHADIIRRTS</sequence>
<evidence type="ECO:0000256" key="1">
    <source>
        <dbReference type="SAM" id="MobiDB-lite"/>
    </source>
</evidence>
<proteinExistence type="predicted"/>
<dbReference type="AlphaFoldDB" id="A0A0N4YV70"/>
<evidence type="ECO:0000313" key="3">
    <source>
        <dbReference type="Proteomes" id="UP000271162"/>
    </source>
</evidence>
<organism evidence="4">
    <name type="scientific">Nippostrongylus brasiliensis</name>
    <name type="common">Rat hookworm</name>
    <dbReference type="NCBI Taxonomy" id="27835"/>
    <lineage>
        <taxon>Eukaryota</taxon>
        <taxon>Metazoa</taxon>
        <taxon>Ecdysozoa</taxon>
        <taxon>Nematoda</taxon>
        <taxon>Chromadorea</taxon>
        <taxon>Rhabditida</taxon>
        <taxon>Rhabditina</taxon>
        <taxon>Rhabditomorpha</taxon>
        <taxon>Strongyloidea</taxon>
        <taxon>Heligmosomidae</taxon>
        <taxon>Nippostrongylus</taxon>
    </lineage>
</organism>
<keyword evidence="3" id="KW-1185">Reference proteome</keyword>
<dbReference type="WBParaSite" id="NBR_0002114201-mRNA-1">
    <property type="protein sequence ID" value="NBR_0002114201-mRNA-1"/>
    <property type="gene ID" value="NBR_0002114201"/>
</dbReference>